<dbReference type="GeneID" id="31004448"/>
<accession>A0A225B054</accession>
<evidence type="ECO:0000313" key="1">
    <source>
        <dbReference type="EMBL" id="OKL60105.1"/>
    </source>
</evidence>
<evidence type="ECO:0000313" key="2">
    <source>
        <dbReference type="Proteomes" id="UP000214365"/>
    </source>
</evidence>
<keyword evidence="2" id="KW-1185">Reference proteome</keyword>
<comment type="caution">
    <text evidence="1">The sequence shown here is derived from an EMBL/GenBank/DDBJ whole genome shotgun (WGS) entry which is preliminary data.</text>
</comment>
<protein>
    <submittedName>
        <fullName evidence="1">Uncharacterized protein</fullName>
    </submittedName>
</protein>
<sequence>MCDHKEVTYRCGHIRILVDAWCAKYASTQKPCPPNIVARERRPDEDCDICKDFIPW</sequence>
<reference evidence="1 2" key="1">
    <citation type="submission" date="2015-06" db="EMBL/GenBank/DDBJ databases">
        <title>Talaromyces atroroseus IBT 11181 draft genome.</title>
        <authorList>
            <person name="Rasmussen K.B."/>
            <person name="Rasmussen S."/>
            <person name="Petersen B."/>
            <person name="Sicheritz-Ponten T."/>
            <person name="Mortensen U.H."/>
            <person name="Thrane U."/>
        </authorList>
    </citation>
    <scope>NUCLEOTIDE SEQUENCE [LARGE SCALE GENOMIC DNA]</scope>
    <source>
        <strain evidence="1 2">IBT 11181</strain>
    </source>
</reference>
<dbReference type="Proteomes" id="UP000214365">
    <property type="component" value="Unassembled WGS sequence"/>
</dbReference>
<dbReference type="AlphaFoldDB" id="A0A225B054"/>
<dbReference type="OrthoDB" id="3700495at2759"/>
<dbReference type="RefSeq" id="XP_020120226.1">
    <property type="nucleotide sequence ID" value="XM_020266991.1"/>
</dbReference>
<name>A0A225B054_TALAT</name>
<proteinExistence type="predicted"/>
<organism evidence="1 2">
    <name type="scientific">Talaromyces atroroseus</name>
    <dbReference type="NCBI Taxonomy" id="1441469"/>
    <lineage>
        <taxon>Eukaryota</taxon>
        <taxon>Fungi</taxon>
        <taxon>Dikarya</taxon>
        <taxon>Ascomycota</taxon>
        <taxon>Pezizomycotina</taxon>
        <taxon>Eurotiomycetes</taxon>
        <taxon>Eurotiomycetidae</taxon>
        <taxon>Eurotiales</taxon>
        <taxon>Trichocomaceae</taxon>
        <taxon>Talaromyces</taxon>
        <taxon>Talaromyces sect. Trachyspermi</taxon>
    </lineage>
</organism>
<gene>
    <name evidence="1" type="ORF">UA08_04693</name>
</gene>
<dbReference type="EMBL" id="LFMY01000006">
    <property type="protein sequence ID" value="OKL60105.1"/>
    <property type="molecule type" value="Genomic_DNA"/>
</dbReference>